<feature type="disulfide bond" evidence="1">
    <location>
        <begin position="125"/>
        <end position="134"/>
    </location>
</feature>
<evidence type="ECO:0000256" key="3">
    <source>
        <dbReference type="SAM" id="SignalP"/>
    </source>
</evidence>
<proteinExistence type="predicted"/>
<keyword evidence="1" id="KW-1015">Disulfide bond</keyword>
<keyword evidence="5" id="KW-1185">Reference proteome</keyword>
<feature type="chain" id="PRO_5042243692" description="EGF-like domain-containing protein" evidence="3">
    <location>
        <begin position="19"/>
        <end position="172"/>
    </location>
</feature>
<evidence type="ECO:0000259" key="4">
    <source>
        <dbReference type="PROSITE" id="PS50026"/>
    </source>
</evidence>
<feature type="signal peptide" evidence="3">
    <location>
        <begin position="1"/>
        <end position="18"/>
    </location>
</feature>
<keyword evidence="3" id="KW-0732">Signal</keyword>
<dbReference type="Gene3D" id="2.10.25.10">
    <property type="entry name" value="Laminin"/>
    <property type="match status" value="1"/>
</dbReference>
<dbReference type="InterPro" id="IPR000742">
    <property type="entry name" value="EGF"/>
</dbReference>
<accession>A0AAF3FS42</accession>
<evidence type="ECO:0000313" key="6">
    <source>
        <dbReference type="WBParaSite" id="MBELARI_LOCUS8499"/>
    </source>
</evidence>
<keyword evidence="2" id="KW-1133">Transmembrane helix</keyword>
<keyword evidence="2" id="KW-0472">Membrane</keyword>
<evidence type="ECO:0000256" key="1">
    <source>
        <dbReference type="PROSITE-ProRule" id="PRU00076"/>
    </source>
</evidence>
<dbReference type="PROSITE" id="PS50026">
    <property type="entry name" value="EGF_3"/>
    <property type="match status" value="1"/>
</dbReference>
<keyword evidence="2" id="KW-0812">Transmembrane</keyword>
<feature type="transmembrane region" description="Helical" evidence="2">
    <location>
        <begin position="142"/>
        <end position="165"/>
    </location>
</feature>
<evidence type="ECO:0000256" key="2">
    <source>
        <dbReference type="SAM" id="Phobius"/>
    </source>
</evidence>
<dbReference type="Proteomes" id="UP000887575">
    <property type="component" value="Unassembled WGS sequence"/>
</dbReference>
<sequence>MNFYFLLFSFLFFQHSSGFQWKVLPNQLLFTDDHCHPLLQHLISKEQREIRELTSFQVLHNDALALLTPPFGERPLAVNCTNGTHFDIRKGKIVVLKCNRSFCSERGECVTVNEGTYSQMYECFCDSWYYGKTCEEKYPNDWWITAIGWFLWIFLLIALPCSAIFKPRKDKE</sequence>
<dbReference type="SUPFAM" id="SSF57196">
    <property type="entry name" value="EGF/Laminin"/>
    <property type="match status" value="1"/>
</dbReference>
<organism evidence="5 6">
    <name type="scientific">Mesorhabditis belari</name>
    <dbReference type="NCBI Taxonomy" id="2138241"/>
    <lineage>
        <taxon>Eukaryota</taxon>
        <taxon>Metazoa</taxon>
        <taxon>Ecdysozoa</taxon>
        <taxon>Nematoda</taxon>
        <taxon>Chromadorea</taxon>
        <taxon>Rhabditida</taxon>
        <taxon>Rhabditina</taxon>
        <taxon>Rhabditomorpha</taxon>
        <taxon>Rhabditoidea</taxon>
        <taxon>Rhabditidae</taxon>
        <taxon>Mesorhabditinae</taxon>
        <taxon>Mesorhabditis</taxon>
    </lineage>
</organism>
<feature type="domain" description="EGF-like" evidence="4">
    <location>
        <begin position="94"/>
        <end position="135"/>
    </location>
</feature>
<protein>
    <recommendedName>
        <fullName evidence="4">EGF-like domain-containing protein</fullName>
    </recommendedName>
</protein>
<dbReference type="WBParaSite" id="MBELARI_LOCUS8499">
    <property type="protein sequence ID" value="MBELARI_LOCUS8499"/>
    <property type="gene ID" value="MBELARI_LOCUS8499"/>
</dbReference>
<keyword evidence="1" id="KW-0245">EGF-like domain</keyword>
<dbReference type="AlphaFoldDB" id="A0AAF3FS42"/>
<evidence type="ECO:0000313" key="5">
    <source>
        <dbReference type="Proteomes" id="UP000887575"/>
    </source>
</evidence>
<reference evidence="6" key="1">
    <citation type="submission" date="2024-02" db="UniProtKB">
        <authorList>
            <consortium name="WormBaseParasite"/>
        </authorList>
    </citation>
    <scope>IDENTIFICATION</scope>
</reference>
<comment type="caution">
    <text evidence="1">Lacks conserved residue(s) required for the propagation of feature annotation.</text>
</comment>
<name>A0AAF3FS42_9BILA</name>
<dbReference type="PROSITE" id="PS00022">
    <property type="entry name" value="EGF_1"/>
    <property type="match status" value="1"/>
</dbReference>